<name>A0ABZ2Y9S9_9BACT</name>
<dbReference type="Proteomes" id="UP001461341">
    <property type="component" value="Chromosome"/>
</dbReference>
<evidence type="ECO:0000313" key="9">
    <source>
        <dbReference type="Proteomes" id="UP001461341"/>
    </source>
</evidence>
<dbReference type="Gene3D" id="3.40.50.300">
    <property type="entry name" value="P-loop containing nucleotide triphosphate hydrolases"/>
    <property type="match status" value="1"/>
</dbReference>
<evidence type="ECO:0000256" key="4">
    <source>
        <dbReference type="ARBA" id="ARBA00022840"/>
    </source>
</evidence>
<keyword evidence="6" id="KW-0472">Membrane</keyword>
<keyword evidence="9" id="KW-1185">Reference proteome</keyword>
<dbReference type="Pfam" id="PF17912">
    <property type="entry name" value="OB_MalK"/>
    <property type="match status" value="1"/>
</dbReference>
<dbReference type="InterPro" id="IPR040582">
    <property type="entry name" value="OB_MalK-like"/>
</dbReference>
<organism evidence="8 9">
    <name type="scientific">Thermatribacter velox</name>
    <dbReference type="NCBI Taxonomy" id="3039681"/>
    <lineage>
        <taxon>Bacteria</taxon>
        <taxon>Pseudomonadati</taxon>
        <taxon>Atribacterota</taxon>
        <taxon>Atribacteria</taxon>
        <taxon>Atribacterales</taxon>
        <taxon>Thermatribacteraceae</taxon>
        <taxon>Thermatribacter</taxon>
    </lineage>
</organism>
<evidence type="ECO:0000256" key="5">
    <source>
        <dbReference type="ARBA" id="ARBA00022967"/>
    </source>
</evidence>
<evidence type="ECO:0000256" key="1">
    <source>
        <dbReference type="ARBA" id="ARBA00022448"/>
    </source>
</evidence>
<dbReference type="EMBL" id="CP121689">
    <property type="protein sequence ID" value="WZL75766.1"/>
    <property type="molecule type" value="Genomic_DNA"/>
</dbReference>
<keyword evidence="2" id="KW-1003">Cell membrane</keyword>
<dbReference type="InterPro" id="IPR017871">
    <property type="entry name" value="ABC_transporter-like_CS"/>
</dbReference>
<evidence type="ECO:0000313" key="8">
    <source>
        <dbReference type="EMBL" id="WZL75766.1"/>
    </source>
</evidence>
<accession>A0ABZ2Y9S9</accession>
<dbReference type="SUPFAM" id="SSF50331">
    <property type="entry name" value="MOP-like"/>
    <property type="match status" value="1"/>
</dbReference>
<evidence type="ECO:0000256" key="3">
    <source>
        <dbReference type="ARBA" id="ARBA00022741"/>
    </source>
</evidence>
<dbReference type="InterPro" id="IPR003593">
    <property type="entry name" value="AAA+_ATPase"/>
</dbReference>
<proteinExistence type="predicted"/>
<evidence type="ECO:0000256" key="6">
    <source>
        <dbReference type="ARBA" id="ARBA00023136"/>
    </source>
</evidence>
<keyword evidence="5" id="KW-1278">Translocase</keyword>
<gene>
    <name evidence="8" type="ORF">QBE54_09275</name>
</gene>
<dbReference type="Pfam" id="PF00005">
    <property type="entry name" value="ABC_tran"/>
    <property type="match status" value="1"/>
</dbReference>
<dbReference type="GO" id="GO:0005524">
    <property type="term" value="F:ATP binding"/>
    <property type="evidence" value="ECO:0007669"/>
    <property type="project" value="UniProtKB-KW"/>
</dbReference>
<dbReference type="SMART" id="SM00382">
    <property type="entry name" value="AAA"/>
    <property type="match status" value="1"/>
</dbReference>
<evidence type="ECO:0000259" key="7">
    <source>
        <dbReference type="PROSITE" id="PS50893"/>
    </source>
</evidence>
<dbReference type="PROSITE" id="PS00211">
    <property type="entry name" value="ABC_TRANSPORTER_1"/>
    <property type="match status" value="1"/>
</dbReference>
<dbReference type="PANTHER" id="PTHR43875:SF15">
    <property type="entry name" value="TREHALOSE IMPORT ATP-BINDING PROTEIN SUGC"/>
    <property type="match status" value="1"/>
</dbReference>
<dbReference type="Gene3D" id="2.40.50.100">
    <property type="match status" value="1"/>
</dbReference>
<dbReference type="SUPFAM" id="SSF52540">
    <property type="entry name" value="P-loop containing nucleoside triphosphate hydrolases"/>
    <property type="match status" value="1"/>
</dbReference>
<dbReference type="Gene3D" id="2.40.50.140">
    <property type="entry name" value="Nucleic acid-binding proteins"/>
    <property type="match status" value="1"/>
</dbReference>
<dbReference type="RefSeq" id="WP_369017916.1">
    <property type="nucleotide sequence ID" value="NZ_CP121689.1"/>
</dbReference>
<dbReference type="InterPro" id="IPR047641">
    <property type="entry name" value="ABC_transpr_MalK/UgpC-like"/>
</dbReference>
<keyword evidence="3" id="KW-0547">Nucleotide-binding</keyword>
<dbReference type="InterPro" id="IPR027417">
    <property type="entry name" value="P-loop_NTPase"/>
</dbReference>
<evidence type="ECO:0000256" key="2">
    <source>
        <dbReference type="ARBA" id="ARBA00022475"/>
    </source>
</evidence>
<sequence length="377" mass="42400">MAEVRVEHVWKFYREELGESGRVLAVEDVSFVCEDKSFLCLLGPSGCGKTTTLRMIAGLEKISKGDIYIGQRKVNNLHPRDRQIAMAFESYALYPPLTVFDNIAFPLRARKYPEKKIRDKINTVAELLEIQDILNHRPARLSGGEQQRVSLARALVREDALVTLMDEPISHLDSQLKAKLRIELKRVQEEWGLTVIYVTHDQLEALSMADRVVVMNLGRIQQIGSPIELYEKPSNLFVAGFIGEPPMNFIECALAKEGDKFFLRSTFFNFELDRGLGSEIAKESKAPQKLIMGVRPGDMTLGKSEDAESYSLQGQIFSIEPHGESSVVILNLEKDVQIYVEVPGLPEAAEGEVAWVSFSKQKMHVFDGETGEVIRIS</sequence>
<keyword evidence="1" id="KW-0813">Transport</keyword>
<dbReference type="InterPro" id="IPR003439">
    <property type="entry name" value="ABC_transporter-like_ATP-bd"/>
</dbReference>
<protein>
    <submittedName>
        <fullName evidence="8">ABC transporter ATP-binding protein</fullName>
    </submittedName>
</protein>
<feature type="domain" description="ABC transporter" evidence="7">
    <location>
        <begin position="4"/>
        <end position="242"/>
    </location>
</feature>
<keyword evidence="4 8" id="KW-0067">ATP-binding</keyword>
<reference evidence="8 9" key="1">
    <citation type="submission" date="2023-03" db="EMBL/GenBank/DDBJ databases">
        <title>Novel Species.</title>
        <authorList>
            <person name="Ma S."/>
        </authorList>
    </citation>
    <scope>NUCLEOTIDE SEQUENCE [LARGE SCALE GENOMIC DNA]</scope>
    <source>
        <strain evidence="8 9">B11</strain>
    </source>
</reference>
<dbReference type="InterPro" id="IPR008995">
    <property type="entry name" value="Mo/tungstate-bd_C_term_dom"/>
</dbReference>
<dbReference type="PROSITE" id="PS50893">
    <property type="entry name" value="ABC_TRANSPORTER_2"/>
    <property type="match status" value="1"/>
</dbReference>
<dbReference type="PANTHER" id="PTHR43875">
    <property type="entry name" value="MALTODEXTRIN IMPORT ATP-BINDING PROTEIN MSMX"/>
    <property type="match status" value="1"/>
</dbReference>
<dbReference type="InterPro" id="IPR012340">
    <property type="entry name" value="NA-bd_OB-fold"/>
</dbReference>